<dbReference type="GO" id="GO:0016787">
    <property type="term" value="F:hydrolase activity"/>
    <property type="evidence" value="ECO:0007669"/>
    <property type="project" value="UniProtKB-KW"/>
</dbReference>
<dbReference type="Gene3D" id="3.40.50.1820">
    <property type="entry name" value="alpha/beta hydrolase"/>
    <property type="match status" value="1"/>
</dbReference>
<dbReference type="PANTHER" id="PTHR46640">
    <property type="entry name" value="TRIACYLGLYCEROL LIPASE, PUTATIVE (AFU_ORTHOLOGUE AFUA_6G06510)-RELATED"/>
    <property type="match status" value="1"/>
</dbReference>
<evidence type="ECO:0000313" key="6">
    <source>
        <dbReference type="Proteomes" id="UP001295740"/>
    </source>
</evidence>
<keyword evidence="2" id="KW-0378">Hydrolase</keyword>
<keyword evidence="1 3" id="KW-0732">Signal</keyword>
<dbReference type="InterPro" id="IPR051299">
    <property type="entry name" value="AB_hydrolase_lip/est"/>
</dbReference>
<gene>
    <name evidence="5" type="ORF">KHLLAP_LOCUS7903</name>
</gene>
<dbReference type="Proteomes" id="UP001295740">
    <property type="component" value="Unassembled WGS sequence"/>
</dbReference>
<name>A0AAI8VN96_9PEZI</name>
<dbReference type="EMBL" id="CAUWAG010000010">
    <property type="protein sequence ID" value="CAJ2507435.1"/>
    <property type="molecule type" value="Genomic_DNA"/>
</dbReference>
<comment type="caution">
    <text evidence="5">The sequence shown here is derived from an EMBL/GenBank/DDBJ whole genome shotgun (WGS) entry which is preliminary data.</text>
</comment>
<dbReference type="CDD" id="cd00519">
    <property type="entry name" value="Lipase_3"/>
    <property type="match status" value="1"/>
</dbReference>
<protein>
    <submittedName>
        <fullName evidence="5">Uu.00g086210.m01.CDS01</fullName>
    </submittedName>
</protein>
<evidence type="ECO:0000256" key="3">
    <source>
        <dbReference type="SAM" id="SignalP"/>
    </source>
</evidence>
<dbReference type="Pfam" id="PF01764">
    <property type="entry name" value="Lipase_3"/>
    <property type="match status" value="1"/>
</dbReference>
<dbReference type="PANTHER" id="PTHR46640:SF1">
    <property type="entry name" value="FUNGAL LIPASE-LIKE DOMAIN-CONTAINING PROTEIN-RELATED"/>
    <property type="match status" value="1"/>
</dbReference>
<reference evidence="5" key="1">
    <citation type="submission" date="2023-10" db="EMBL/GenBank/DDBJ databases">
        <authorList>
            <person name="Hackl T."/>
        </authorList>
    </citation>
    <scope>NUCLEOTIDE SEQUENCE</scope>
</reference>
<keyword evidence="6" id="KW-1185">Reference proteome</keyword>
<evidence type="ECO:0000256" key="2">
    <source>
        <dbReference type="ARBA" id="ARBA00022801"/>
    </source>
</evidence>
<dbReference type="AlphaFoldDB" id="A0AAI8VN96"/>
<dbReference type="InterPro" id="IPR002921">
    <property type="entry name" value="Fungal_lipase-type"/>
</dbReference>
<proteinExistence type="predicted"/>
<feature type="chain" id="PRO_5042620408" evidence="3">
    <location>
        <begin position="19"/>
        <end position="373"/>
    </location>
</feature>
<accession>A0AAI8VN96</accession>
<dbReference type="GO" id="GO:0006629">
    <property type="term" value="P:lipid metabolic process"/>
    <property type="evidence" value="ECO:0007669"/>
    <property type="project" value="InterPro"/>
</dbReference>
<organism evidence="5 6">
    <name type="scientific">Anthostomella pinea</name>
    <dbReference type="NCBI Taxonomy" id="933095"/>
    <lineage>
        <taxon>Eukaryota</taxon>
        <taxon>Fungi</taxon>
        <taxon>Dikarya</taxon>
        <taxon>Ascomycota</taxon>
        <taxon>Pezizomycotina</taxon>
        <taxon>Sordariomycetes</taxon>
        <taxon>Xylariomycetidae</taxon>
        <taxon>Xylariales</taxon>
        <taxon>Xylariaceae</taxon>
        <taxon>Anthostomella</taxon>
    </lineage>
</organism>
<evidence type="ECO:0000256" key="1">
    <source>
        <dbReference type="ARBA" id="ARBA00022729"/>
    </source>
</evidence>
<evidence type="ECO:0000259" key="4">
    <source>
        <dbReference type="Pfam" id="PF01764"/>
    </source>
</evidence>
<dbReference type="InterPro" id="IPR029058">
    <property type="entry name" value="AB_hydrolase_fold"/>
</dbReference>
<dbReference type="SUPFAM" id="SSF53474">
    <property type="entry name" value="alpha/beta-Hydrolases"/>
    <property type="match status" value="1"/>
</dbReference>
<evidence type="ECO:0000313" key="5">
    <source>
        <dbReference type="EMBL" id="CAJ2507435.1"/>
    </source>
</evidence>
<sequence length="373" mass="39907">MKSLSCALISGFALSAVASPVIDPRVYSINERGMIQKSPRHETGREINVESDTVTAAEVTSLQFYAEYAAASYCNSNVSVGTAISCDGDACAEVASAGATVAATFSGVITDVEGFLSTDDTNELIVVSIRGSSSVRNWITDFVFLQVGCDLVFGCLIHAGFMTAWLEIEEKLLATLATETAAHPSYQIVFTGHSLGAAVATVAAAFARNEGYAIDLYTYGSPRVGNDVFVKSVTDQAGSENRVTHLDDPVPRLPPILLNYRHTSPEYWLSDGTSNTTDYTAADIKVCDGFANINCNAGTTGLDTDAHGYYFQVIDGCGPGGFEFRRRMMARDVDSNVTRDMATSPPQDVTDAVLLAKLDDWVAQDIEFVANLS</sequence>
<feature type="domain" description="Fungal lipase-type" evidence="4">
    <location>
        <begin position="126"/>
        <end position="256"/>
    </location>
</feature>
<feature type="signal peptide" evidence="3">
    <location>
        <begin position="1"/>
        <end position="18"/>
    </location>
</feature>